<proteinExistence type="predicted"/>
<evidence type="ECO:0000313" key="1">
    <source>
        <dbReference type="EMBL" id="SVA03091.1"/>
    </source>
</evidence>
<accession>A0A381SID5</accession>
<gene>
    <name evidence="1" type="ORF">METZ01_LOCUS55945</name>
</gene>
<protein>
    <recommendedName>
        <fullName evidence="2">FecR protein domain-containing protein</fullName>
    </recommendedName>
</protein>
<dbReference type="EMBL" id="UINC01003072">
    <property type="protein sequence ID" value="SVA03091.1"/>
    <property type="molecule type" value="Genomic_DNA"/>
</dbReference>
<organism evidence="1">
    <name type="scientific">marine metagenome</name>
    <dbReference type="NCBI Taxonomy" id="408172"/>
    <lineage>
        <taxon>unclassified sequences</taxon>
        <taxon>metagenomes</taxon>
        <taxon>ecological metagenomes</taxon>
    </lineage>
</organism>
<evidence type="ECO:0008006" key="2">
    <source>
        <dbReference type="Google" id="ProtNLM"/>
    </source>
</evidence>
<name>A0A381SID5_9ZZZZ</name>
<reference evidence="1" key="1">
    <citation type="submission" date="2018-05" db="EMBL/GenBank/DDBJ databases">
        <authorList>
            <person name="Lanie J.A."/>
            <person name="Ng W.-L."/>
            <person name="Kazmierczak K.M."/>
            <person name="Andrzejewski T.M."/>
            <person name="Davidsen T.M."/>
            <person name="Wayne K.J."/>
            <person name="Tettelin H."/>
            <person name="Glass J.I."/>
            <person name="Rusch D."/>
            <person name="Podicherti R."/>
            <person name="Tsui H.-C.T."/>
            <person name="Winkler M.E."/>
        </authorList>
    </citation>
    <scope>NUCLEOTIDE SEQUENCE</scope>
</reference>
<dbReference type="AlphaFoldDB" id="A0A381SID5"/>
<sequence>MTRTDTDIVEASAILLREEKGIKLTSQPSVIHDQDHIRTLESGKIRLNLMGGDTIFLAPNTEIHFNKN</sequence>